<dbReference type="AlphaFoldDB" id="A0A1X0QEX8"/>
<evidence type="ECO:0000313" key="1">
    <source>
        <dbReference type="EMBL" id="ORD98330.1"/>
    </source>
</evidence>
<accession>A0A1X0QEX8</accession>
<dbReference type="EMBL" id="LTAI01000784">
    <property type="protein sequence ID" value="ORD98330.1"/>
    <property type="molecule type" value="Genomic_DNA"/>
</dbReference>
<sequence length="78" mass="9079">MNTNESFDQVMQREGFAVNSTFHCILGDNSIKLVFHVCKFYSSEKLDRNELDDRAKTLKNNQIMISFIIYEACILNIL</sequence>
<proteinExistence type="predicted"/>
<protein>
    <submittedName>
        <fullName evidence="1">Uncharacterized protein</fullName>
    </submittedName>
</protein>
<reference evidence="1 2" key="1">
    <citation type="journal article" date="2017" name="Environ. Microbiol.">
        <title>Decay of the glycolytic pathway and adaptation to intranuclear parasitism within Enterocytozoonidae microsporidia.</title>
        <authorList>
            <person name="Wiredu Boakye D."/>
            <person name="Jaroenlak P."/>
            <person name="Prachumwat A."/>
            <person name="Williams T.A."/>
            <person name="Bateman K.S."/>
            <person name="Itsathitphaisarn O."/>
            <person name="Sritunyalucksana K."/>
            <person name="Paszkiewicz K.H."/>
            <person name="Moore K.A."/>
            <person name="Stentiford G.D."/>
            <person name="Williams B.A."/>
        </authorList>
    </citation>
    <scope>NUCLEOTIDE SEQUENCE [LARGE SCALE GENOMIC DNA]</scope>
    <source>
        <strain evidence="2">canceri</strain>
    </source>
</reference>
<name>A0A1X0QEX8_9MICR</name>
<comment type="caution">
    <text evidence="1">The sequence shown here is derived from an EMBL/GenBank/DDBJ whole genome shotgun (WGS) entry which is preliminary data.</text>
</comment>
<gene>
    <name evidence="1" type="ORF">A0H76_2704</name>
</gene>
<dbReference type="Proteomes" id="UP000192501">
    <property type="component" value="Unassembled WGS sequence"/>
</dbReference>
<dbReference type="VEuPathDB" id="MicrosporidiaDB:A0H76_2704"/>
<evidence type="ECO:0000313" key="2">
    <source>
        <dbReference type="Proteomes" id="UP000192501"/>
    </source>
</evidence>
<organism evidence="1 2">
    <name type="scientific">Hepatospora eriocheir</name>
    <dbReference type="NCBI Taxonomy" id="1081669"/>
    <lineage>
        <taxon>Eukaryota</taxon>
        <taxon>Fungi</taxon>
        <taxon>Fungi incertae sedis</taxon>
        <taxon>Microsporidia</taxon>
        <taxon>Hepatosporidae</taxon>
        <taxon>Hepatospora</taxon>
    </lineage>
</organism>